<reference evidence="3" key="1">
    <citation type="journal article" date="2021" name="PeerJ">
        <title>Extensive microbial diversity within the chicken gut microbiome revealed by metagenomics and culture.</title>
        <authorList>
            <person name="Gilroy R."/>
            <person name="Ravi A."/>
            <person name="Getino M."/>
            <person name="Pursley I."/>
            <person name="Horton D.L."/>
            <person name="Alikhan N.F."/>
            <person name="Baker D."/>
            <person name="Gharbi K."/>
            <person name="Hall N."/>
            <person name="Watson M."/>
            <person name="Adriaenssens E.M."/>
            <person name="Foster-Nyarko E."/>
            <person name="Jarju S."/>
            <person name="Secka A."/>
            <person name="Antonio M."/>
            <person name="Oren A."/>
            <person name="Chaudhuri R.R."/>
            <person name="La Ragione R."/>
            <person name="Hildebrand F."/>
            <person name="Pallen M.J."/>
        </authorList>
    </citation>
    <scope>NUCLEOTIDE SEQUENCE</scope>
    <source>
        <strain evidence="3">CHK154-13316</strain>
    </source>
</reference>
<feature type="transmembrane region" description="Helical" evidence="1">
    <location>
        <begin position="186"/>
        <end position="204"/>
    </location>
</feature>
<dbReference type="PANTHER" id="PTHR37312">
    <property type="entry name" value="MEMBRANE-BOUND ACYLTRANSFERASE YKRP-RELATED"/>
    <property type="match status" value="1"/>
</dbReference>
<feature type="transmembrane region" description="Helical" evidence="1">
    <location>
        <begin position="101"/>
        <end position="118"/>
    </location>
</feature>
<feature type="transmembrane region" description="Helical" evidence="1">
    <location>
        <begin position="69"/>
        <end position="95"/>
    </location>
</feature>
<protein>
    <submittedName>
        <fullName evidence="3">Acyltransferase family protein</fullName>
    </submittedName>
</protein>
<name>A0A921I8W0_9BACE</name>
<dbReference type="InterPro" id="IPR002656">
    <property type="entry name" value="Acyl_transf_3_dom"/>
</dbReference>
<keyword evidence="1" id="KW-0812">Transmembrane</keyword>
<keyword evidence="3" id="KW-0012">Acyltransferase</keyword>
<dbReference type="RefSeq" id="WP_271705211.1">
    <property type="nucleotide sequence ID" value="NZ_JAQKDB010000030.1"/>
</dbReference>
<dbReference type="EMBL" id="DYVL01000194">
    <property type="protein sequence ID" value="HJG13738.1"/>
    <property type="molecule type" value="Genomic_DNA"/>
</dbReference>
<evidence type="ECO:0000256" key="1">
    <source>
        <dbReference type="SAM" id="Phobius"/>
    </source>
</evidence>
<reference evidence="3" key="2">
    <citation type="submission" date="2021-09" db="EMBL/GenBank/DDBJ databases">
        <authorList>
            <person name="Gilroy R."/>
        </authorList>
    </citation>
    <scope>NUCLEOTIDE SEQUENCE</scope>
    <source>
        <strain evidence="3">CHK154-13316</strain>
    </source>
</reference>
<feature type="transmembrane region" description="Helical" evidence="1">
    <location>
        <begin position="235"/>
        <end position="255"/>
    </location>
</feature>
<feature type="domain" description="Acyltransferase 3" evidence="2">
    <location>
        <begin position="6"/>
        <end position="286"/>
    </location>
</feature>
<keyword evidence="1" id="KW-1133">Transmembrane helix</keyword>
<sequence>MIKRLYFIDNLKMTAIFCVVLGHIGGITSIPWLVEIIYSFHMALFFAASSYVLAINGRVLSNKKKAQQLLIPYISICMLAITLHGFTVDAIKGYFLSETRWGYWFLPTLWLLFCLIKINMIKLFRSSTFLFIIIAVAIEFFLCLCKLILPPSFVEFFCIRHLVTNWPLFILGYLYHDLHILHGKKILLFSLFVWISVLFLSLALGISNEIIRMCGRFAAVLFFFNTYQRILNVDIAYITSIGRASLTIYLFHYFLLQFIPACKMGGIYSLLISLFGSCLIILICCIWHYQVIQRFNILQVLFCGKISLLKSIIDK</sequence>
<dbReference type="Pfam" id="PF01757">
    <property type="entry name" value="Acyl_transf_3"/>
    <property type="match status" value="1"/>
</dbReference>
<evidence type="ECO:0000313" key="4">
    <source>
        <dbReference type="Proteomes" id="UP000747074"/>
    </source>
</evidence>
<dbReference type="GO" id="GO:0016747">
    <property type="term" value="F:acyltransferase activity, transferring groups other than amino-acyl groups"/>
    <property type="evidence" value="ECO:0007669"/>
    <property type="project" value="InterPro"/>
</dbReference>
<feature type="transmembrane region" description="Helical" evidence="1">
    <location>
        <begin position="130"/>
        <end position="149"/>
    </location>
</feature>
<evidence type="ECO:0000259" key="2">
    <source>
        <dbReference type="Pfam" id="PF01757"/>
    </source>
</evidence>
<comment type="caution">
    <text evidence="3">The sequence shown here is derived from an EMBL/GenBank/DDBJ whole genome shotgun (WGS) entry which is preliminary data.</text>
</comment>
<dbReference type="PANTHER" id="PTHR37312:SF1">
    <property type="entry name" value="MEMBRANE-BOUND ACYLTRANSFERASE YKRP-RELATED"/>
    <property type="match status" value="1"/>
</dbReference>
<organism evidence="3 4">
    <name type="scientific">Bacteroides xylanisolvens</name>
    <dbReference type="NCBI Taxonomy" id="371601"/>
    <lineage>
        <taxon>Bacteria</taxon>
        <taxon>Pseudomonadati</taxon>
        <taxon>Bacteroidota</taxon>
        <taxon>Bacteroidia</taxon>
        <taxon>Bacteroidales</taxon>
        <taxon>Bacteroidaceae</taxon>
        <taxon>Bacteroides</taxon>
    </lineage>
</organism>
<keyword evidence="3" id="KW-0808">Transferase</keyword>
<gene>
    <name evidence="3" type="ORF">K8V07_17650</name>
</gene>
<dbReference type="Proteomes" id="UP000747074">
    <property type="component" value="Unassembled WGS sequence"/>
</dbReference>
<keyword evidence="1" id="KW-0472">Membrane</keyword>
<feature type="transmembrane region" description="Helical" evidence="1">
    <location>
        <begin position="36"/>
        <end position="57"/>
    </location>
</feature>
<proteinExistence type="predicted"/>
<feature type="transmembrane region" description="Helical" evidence="1">
    <location>
        <begin position="12"/>
        <end position="30"/>
    </location>
</feature>
<dbReference type="AlphaFoldDB" id="A0A921I8W0"/>
<dbReference type="InterPro" id="IPR052734">
    <property type="entry name" value="Nod_factor_acetyltransferase"/>
</dbReference>
<evidence type="ECO:0000313" key="3">
    <source>
        <dbReference type="EMBL" id="HJG13738.1"/>
    </source>
</evidence>
<feature type="transmembrane region" description="Helical" evidence="1">
    <location>
        <begin position="267"/>
        <end position="289"/>
    </location>
</feature>
<accession>A0A921I8W0</accession>